<evidence type="ECO:0000256" key="15">
    <source>
        <dbReference type="SAM" id="SignalP"/>
    </source>
</evidence>
<comment type="similarity">
    <text evidence="3 14">Belongs to the glycosyltransferase 31 family.</text>
</comment>
<keyword evidence="17" id="KW-1185">Reference proteome</keyword>
<dbReference type="GO" id="GO:0000139">
    <property type="term" value="C:Golgi membrane"/>
    <property type="evidence" value="ECO:0007669"/>
    <property type="project" value="UniProtKB-SubCell"/>
</dbReference>
<protein>
    <recommendedName>
        <fullName evidence="14">Hexosyltransferase</fullName>
        <ecNumber evidence="14">2.4.1.-</ecNumber>
    </recommendedName>
</protein>
<dbReference type="GO" id="GO:0047256">
    <property type="term" value="F:lactosylceramide 1,3-N-acetyl-beta-D-glucosaminyltransferase activity"/>
    <property type="evidence" value="ECO:0007669"/>
    <property type="project" value="UniProtKB-EC"/>
</dbReference>
<reference evidence="16" key="1">
    <citation type="submission" date="2014-08" db="EMBL/GenBank/DDBJ databases">
        <authorList>
            <person name="Senf B."/>
            <person name="Petzold A."/>
            <person name="Downie B.R."/>
            <person name="Koch P."/>
            <person name="Platzer M."/>
        </authorList>
    </citation>
    <scope>NUCLEOTIDE SEQUENCE [LARGE SCALE GENOMIC DNA]</scope>
    <source>
        <strain evidence="16">GRZ</strain>
    </source>
</reference>
<dbReference type="GeneTree" id="ENSGT00940000159676"/>
<evidence type="ECO:0000256" key="14">
    <source>
        <dbReference type="RuleBase" id="RU363063"/>
    </source>
</evidence>
<evidence type="ECO:0000256" key="9">
    <source>
        <dbReference type="ARBA" id="ARBA00023034"/>
    </source>
</evidence>
<keyword evidence="10" id="KW-0472">Membrane</keyword>
<dbReference type="GO" id="GO:0006493">
    <property type="term" value="P:protein O-linked glycosylation"/>
    <property type="evidence" value="ECO:0007669"/>
    <property type="project" value="TreeGrafter"/>
</dbReference>
<dbReference type="PANTHER" id="PTHR11214:SF21">
    <property type="entry name" value="LACTOSYLCERAMIDE 1,3-N-ACETYL-BETA-D-GLUCOSAMINYLTRANSFERASE"/>
    <property type="match status" value="1"/>
</dbReference>
<dbReference type="PANTHER" id="PTHR11214">
    <property type="entry name" value="BETA-1,3-N-ACETYLGLUCOSAMINYLTRANSFERASE"/>
    <property type="match status" value="1"/>
</dbReference>
<evidence type="ECO:0000256" key="7">
    <source>
        <dbReference type="ARBA" id="ARBA00022968"/>
    </source>
</evidence>
<dbReference type="AlphaFoldDB" id="A0A8C6LKH0"/>
<evidence type="ECO:0000256" key="13">
    <source>
        <dbReference type="ARBA" id="ARBA00049239"/>
    </source>
</evidence>
<comment type="subcellular location">
    <subcellularLocation>
        <location evidence="1 14">Golgi apparatus membrane</location>
        <topology evidence="1 14">Single-pass type II membrane protein</topology>
    </subcellularLocation>
</comment>
<keyword evidence="8" id="KW-1133">Transmembrane helix</keyword>
<comment type="catalytic activity">
    <reaction evidence="12">
        <text>a neolactoside nLc4Cer(d18:1(4E)) + UDP-N-acetyl-alpha-D-glucosamine = a neolactoside IV(3)-beta-GlcNAc-nLc4Cer(d18:1(4E)) + UDP + H(+)</text>
        <dbReference type="Rhea" id="RHEA:23004"/>
        <dbReference type="ChEBI" id="CHEBI:15378"/>
        <dbReference type="ChEBI" id="CHEBI:17006"/>
        <dbReference type="ChEBI" id="CHEBI:57705"/>
        <dbReference type="ChEBI" id="CHEBI:58223"/>
        <dbReference type="ChEBI" id="CHEBI:142448"/>
    </reaction>
    <physiologicalReaction direction="left-to-right" evidence="12">
        <dbReference type="Rhea" id="RHEA:23005"/>
    </physiologicalReaction>
</comment>
<proteinExistence type="inferred from homology"/>
<keyword evidence="5" id="KW-0808">Transferase</keyword>
<dbReference type="Gene3D" id="3.90.550.50">
    <property type="match status" value="1"/>
</dbReference>
<evidence type="ECO:0000256" key="2">
    <source>
        <dbReference type="ARBA" id="ARBA00004922"/>
    </source>
</evidence>
<sequence>MFLAFRRIRRSQLVQLMTTFLLLSVVMVCWEQLDTAVVSHVKSYSFRFLVNRFTHVNKSLTITHEQARAFSTFHYLLDHPEKCANKEILLLVFVKSSPENAARRNAIRSTWGNETYIQKSLGVRVKVLFALGVHQEGRGRPSLSSLHKQLVQEDHLHGDLIQKSFLDSFHNLTLKLILQFHWMHDHCAHAHYFMTADDDIFVHMPNLVKYLQEKKGTKNLWVGRVHAGAPPVRSKGSKYYVPYQMYQWMSYPDYTAGAGYVVSGDVANKIYHAMLTLNASLFIDDVFMGICANAVGVSPQDHVYFSGEGKTLYHPCIYNQMMTSHGHVEDIHDLWSAATHPRVKQTTSGLFGRLYCTVTKMFLLSTGGSGNPPSVLSRMFSHTKRNNPSCIVEMHISVRCSFELSGHVS</sequence>
<evidence type="ECO:0000256" key="3">
    <source>
        <dbReference type="ARBA" id="ARBA00008661"/>
    </source>
</evidence>
<evidence type="ECO:0000256" key="5">
    <source>
        <dbReference type="ARBA" id="ARBA00022679"/>
    </source>
</evidence>
<dbReference type="EC" id="2.4.1.-" evidence="14"/>
<evidence type="ECO:0000313" key="16">
    <source>
        <dbReference type="Ensembl" id="ENSNFUP00015021738.1"/>
    </source>
</evidence>
<reference evidence="16" key="2">
    <citation type="submission" date="2025-08" db="UniProtKB">
        <authorList>
            <consortium name="Ensembl"/>
        </authorList>
    </citation>
    <scope>IDENTIFICATION</scope>
</reference>
<dbReference type="Ensembl" id="ENSNFUT00015022754.1">
    <property type="protein sequence ID" value="ENSNFUP00015021738.1"/>
    <property type="gene ID" value="ENSNFUG00015010556.1"/>
</dbReference>
<evidence type="ECO:0000256" key="11">
    <source>
        <dbReference type="ARBA" id="ARBA00023180"/>
    </source>
</evidence>
<dbReference type="FunFam" id="3.90.550.50:FF:000019">
    <property type="entry name" value="Hexosyltransferase"/>
    <property type="match status" value="1"/>
</dbReference>
<keyword evidence="4 14" id="KW-0328">Glycosyltransferase</keyword>
<feature type="signal peptide" evidence="15">
    <location>
        <begin position="1"/>
        <end position="31"/>
    </location>
</feature>
<dbReference type="InterPro" id="IPR002659">
    <property type="entry name" value="Glyco_trans_31"/>
</dbReference>
<evidence type="ECO:0000313" key="17">
    <source>
        <dbReference type="Proteomes" id="UP000694548"/>
    </source>
</evidence>
<accession>A0A8C6LKH0</accession>
<keyword evidence="6" id="KW-0812">Transmembrane</keyword>
<evidence type="ECO:0000256" key="8">
    <source>
        <dbReference type="ARBA" id="ARBA00022989"/>
    </source>
</evidence>
<feature type="chain" id="PRO_5034772559" description="Hexosyltransferase" evidence="15">
    <location>
        <begin position="32"/>
        <end position="409"/>
    </location>
</feature>
<keyword evidence="11" id="KW-0325">Glycoprotein</keyword>
<reference evidence="16" key="3">
    <citation type="submission" date="2025-09" db="UniProtKB">
        <authorList>
            <consortium name="Ensembl"/>
        </authorList>
    </citation>
    <scope>IDENTIFICATION</scope>
</reference>
<evidence type="ECO:0000256" key="12">
    <source>
        <dbReference type="ARBA" id="ARBA00048750"/>
    </source>
</evidence>
<comment type="pathway">
    <text evidence="2">Protein modification; protein glycosylation.</text>
</comment>
<evidence type="ECO:0000256" key="10">
    <source>
        <dbReference type="ARBA" id="ARBA00023136"/>
    </source>
</evidence>
<keyword evidence="15" id="KW-0732">Signal</keyword>
<evidence type="ECO:0000256" key="1">
    <source>
        <dbReference type="ARBA" id="ARBA00004323"/>
    </source>
</evidence>
<dbReference type="GO" id="GO:0030148">
    <property type="term" value="P:sphingolipid biosynthetic process"/>
    <property type="evidence" value="ECO:0007669"/>
    <property type="project" value="UniProtKB-ARBA"/>
</dbReference>
<keyword evidence="9 14" id="KW-0333">Golgi apparatus</keyword>
<gene>
    <name evidence="16" type="primary">B3GNT5</name>
</gene>
<evidence type="ECO:0000256" key="6">
    <source>
        <dbReference type="ARBA" id="ARBA00022692"/>
    </source>
</evidence>
<dbReference type="Proteomes" id="UP000694548">
    <property type="component" value="Chromosome sgr09"/>
</dbReference>
<comment type="catalytic activity">
    <reaction evidence="13">
        <text>a beta-D-Gal-(1-&gt;4)-beta-D-Glc-(1&lt;-&gt;1)-Cer(d18:1(4E)) + UDP-N-acetyl-alpha-D-glucosamine = a beta-D-GlcNAc-(1-&gt;3)-beta-D-Gal-(1-&gt;4)-beta-D-Glc-(1&lt;-&gt;1)-Cer(d18:1(4E)) + UDP + H(+)</text>
        <dbReference type="Rhea" id="RHEA:13905"/>
        <dbReference type="ChEBI" id="CHEBI:15378"/>
        <dbReference type="ChEBI" id="CHEBI:17103"/>
        <dbReference type="ChEBI" id="CHEBI:17950"/>
        <dbReference type="ChEBI" id="CHEBI:57705"/>
        <dbReference type="ChEBI" id="CHEBI:58223"/>
        <dbReference type="EC" id="2.4.1.206"/>
    </reaction>
    <physiologicalReaction direction="left-to-right" evidence="13">
        <dbReference type="Rhea" id="RHEA:13906"/>
    </physiologicalReaction>
</comment>
<evidence type="ECO:0000256" key="4">
    <source>
        <dbReference type="ARBA" id="ARBA00022676"/>
    </source>
</evidence>
<name>A0A8C6LKH0_NOTFU</name>
<keyword evidence="7" id="KW-0735">Signal-anchor</keyword>
<organism evidence="16 17">
    <name type="scientific">Nothobranchius furzeri</name>
    <name type="common">Turquoise killifish</name>
    <dbReference type="NCBI Taxonomy" id="105023"/>
    <lineage>
        <taxon>Eukaryota</taxon>
        <taxon>Metazoa</taxon>
        <taxon>Chordata</taxon>
        <taxon>Craniata</taxon>
        <taxon>Vertebrata</taxon>
        <taxon>Euteleostomi</taxon>
        <taxon>Actinopterygii</taxon>
        <taxon>Neopterygii</taxon>
        <taxon>Teleostei</taxon>
        <taxon>Neoteleostei</taxon>
        <taxon>Acanthomorphata</taxon>
        <taxon>Ovalentaria</taxon>
        <taxon>Atherinomorphae</taxon>
        <taxon>Cyprinodontiformes</taxon>
        <taxon>Nothobranchiidae</taxon>
        <taxon>Nothobranchius</taxon>
    </lineage>
</organism>
<dbReference type="Pfam" id="PF01762">
    <property type="entry name" value="Galactosyl_T"/>
    <property type="match status" value="1"/>
</dbReference>